<feature type="compositionally biased region" description="Basic and acidic residues" evidence="1">
    <location>
        <begin position="131"/>
        <end position="144"/>
    </location>
</feature>
<evidence type="ECO:0000313" key="2">
    <source>
        <dbReference type="EMBL" id="CAI9106593.1"/>
    </source>
</evidence>
<accession>A0AAV1DG29</accession>
<sequence length="159" mass="17516">MATFQQAAIYHVSHVDSTSRQRSTISVYDLDRNLIPTSPPNLPVPNQETETRNSLQEHNHGIDWDFLKSLPGVGNGLDEAQVEKAAEDLKSFLEPPHKPILGKSQIVASPCDNPSIDSRCTIKSKNNNGKHKQEGREGTSKDETTLANEGTKIEFRGGI</sequence>
<dbReference type="EMBL" id="OX459122">
    <property type="protein sequence ID" value="CAI9106593.1"/>
    <property type="molecule type" value="Genomic_DNA"/>
</dbReference>
<dbReference type="Proteomes" id="UP001161247">
    <property type="component" value="Chromosome 5"/>
</dbReference>
<evidence type="ECO:0000313" key="3">
    <source>
        <dbReference type="Proteomes" id="UP001161247"/>
    </source>
</evidence>
<name>A0AAV1DG29_OLDCO</name>
<feature type="compositionally biased region" description="Polar residues" evidence="1">
    <location>
        <begin position="118"/>
        <end position="127"/>
    </location>
</feature>
<reference evidence="2" key="1">
    <citation type="submission" date="2023-03" db="EMBL/GenBank/DDBJ databases">
        <authorList>
            <person name="Julca I."/>
        </authorList>
    </citation>
    <scope>NUCLEOTIDE SEQUENCE</scope>
</reference>
<keyword evidence="3" id="KW-1185">Reference proteome</keyword>
<organism evidence="2 3">
    <name type="scientific">Oldenlandia corymbosa var. corymbosa</name>
    <dbReference type="NCBI Taxonomy" id="529605"/>
    <lineage>
        <taxon>Eukaryota</taxon>
        <taxon>Viridiplantae</taxon>
        <taxon>Streptophyta</taxon>
        <taxon>Embryophyta</taxon>
        <taxon>Tracheophyta</taxon>
        <taxon>Spermatophyta</taxon>
        <taxon>Magnoliopsida</taxon>
        <taxon>eudicotyledons</taxon>
        <taxon>Gunneridae</taxon>
        <taxon>Pentapetalae</taxon>
        <taxon>asterids</taxon>
        <taxon>lamiids</taxon>
        <taxon>Gentianales</taxon>
        <taxon>Rubiaceae</taxon>
        <taxon>Rubioideae</taxon>
        <taxon>Spermacoceae</taxon>
        <taxon>Hedyotis-Oldenlandia complex</taxon>
        <taxon>Oldenlandia</taxon>
    </lineage>
</organism>
<evidence type="ECO:0000256" key="1">
    <source>
        <dbReference type="SAM" id="MobiDB-lite"/>
    </source>
</evidence>
<gene>
    <name evidence="2" type="ORF">OLC1_LOCUS15067</name>
</gene>
<dbReference type="AlphaFoldDB" id="A0AAV1DG29"/>
<protein>
    <submittedName>
        <fullName evidence="2">OLC1v1005785C1</fullName>
    </submittedName>
</protein>
<feature type="region of interest" description="Disordered" evidence="1">
    <location>
        <begin position="118"/>
        <end position="159"/>
    </location>
</feature>
<proteinExistence type="predicted"/>